<dbReference type="InterPro" id="IPR005122">
    <property type="entry name" value="Uracil-DNA_glycosylase-like"/>
</dbReference>
<keyword evidence="4" id="KW-0479">Metal-binding</keyword>
<evidence type="ECO:0000256" key="1">
    <source>
        <dbReference type="ARBA" id="ARBA00006521"/>
    </source>
</evidence>
<dbReference type="SUPFAM" id="SSF52141">
    <property type="entry name" value="Uracil-DNA glycosylase-like"/>
    <property type="match status" value="1"/>
</dbReference>
<evidence type="ECO:0000256" key="8">
    <source>
        <dbReference type="ARBA" id="ARBA00023014"/>
    </source>
</evidence>
<feature type="domain" description="Uracil-DNA glycosylase-like" evidence="10">
    <location>
        <begin position="315"/>
        <end position="475"/>
    </location>
</feature>
<keyword evidence="6" id="KW-0378">Hydrolase</keyword>
<keyword evidence="12" id="KW-1185">Reference proteome</keyword>
<dbReference type="SMART" id="SM00986">
    <property type="entry name" value="UDG"/>
    <property type="match status" value="1"/>
</dbReference>
<evidence type="ECO:0000256" key="5">
    <source>
        <dbReference type="ARBA" id="ARBA00022763"/>
    </source>
</evidence>
<dbReference type="RefSeq" id="WP_078707751.1">
    <property type="nucleotide sequence ID" value="NZ_FUXL01000004.1"/>
</dbReference>
<accession>A0A1T4PXB0</accession>
<sequence>MKFVRLSSPTDFEGWRQGARMALALGVDPADIEFTVGESAASLFAEPLPPAPDVGGRFTVPRAFIDLAEVLVSHRDPARFSLAYRLLFRLQAEPKLLAVASDRDVALAEAMAKAVSRDSHKMKAFVRFREVETEEGRRSIAWFEPEHHIVERVAPFFVRRFTGMSWSLLTPLLSAHWNGERLEYGPGATAEMRPRGDDMEALWLTYYASIFNPSRLKMKAMRAQMPKKYWKNMPEAALIAPLAQGAEAAREAMIATPATLPSYRHERQRERFEMARAEAPVFDPDHRPESLEEAREAARHCRACPLWEPATQTVFGEGPKAAPVMFVGEQPGDQEDLAGEPFIGPAGQVFDAALAAAGIDRAQTYVTNAVKHFKFVPRGKRRIHQKPSGGEIAACRGWLDLERSFVAPKLVVAMGATAASSVLGRTVTIRSVRSQLIDLPAGGQALVTVHPSYLLRLPDPDAKAREEALFREDMARVRQAVPEIALAA</sequence>
<dbReference type="OrthoDB" id="5290748at2"/>
<evidence type="ECO:0000256" key="9">
    <source>
        <dbReference type="ARBA" id="ARBA00023204"/>
    </source>
</evidence>
<dbReference type="GO" id="GO:0051539">
    <property type="term" value="F:4 iron, 4 sulfur cluster binding"/>
    <property type="evidence" value="ECO:0007669"/>
    <property type="project" value="UniProtKB-KW"/>
</dbReference>
<evidence type="ECO:0000259" key="10">
    <source>
        <dbReference type="SMART" id="SM00986"/>
    </source>
</evidence>
<keyword evidence="9" id="KW-0234">DNA repair</keyword>
<dbReference type="NCBIfam" id="TIGR03915">
    <property type="entry name" value="SAM_7_link_chp"/>
    <property type="match status" value="1"/>
</dbReference>
<dbReference type="GO" id="GO:0097506">
    <property type="term" value="F:deaminated base DNA N-glycosylase activity"/>
    <property type="evidence" value="ECO:0007669"/>
    <property type="project" value="UniProtKB-ARBA"/>
</dbReference>
<dbReference type="Pfam" id="PF03167">
    <property type="entry name" value="UDG"/>
    <property type="match status" value="1"/>
</dbReference>
<protein>
    <recommendedName>
        <fullName evidence="2">Type-4 uracil-DNA glycosylase</fullName>
    </recommendedName>
</protein>
<name>A0A1T4PXB0_9HYPH</name>
<keyword evidence="8" id="KW-0411">Iron-sulfur</keyword>
<dbReference type="InterPro" id="IPR023875">
    <property type="entry name" value="DNA_repair_put"/>
</dbReference>
<gene>
    <name evidence="11" type="ORF">SAMN05428963_104224</name>
</gene>
<dbReference type="AlphaFoldDB" id="A0A1T4PXB0"/>
<evidence type="ECO:0000256" key="2">
    <source>
        <dbReference type="ARBA" id="ARBA00019403"/>
    </source>
</evidence>
<evidence type="ECO:0000256" key="4">
    <source>
        <dbReference type="ARBA" id="ARBA00022723"/>
    </source>
</evidence>
<keyword evidence="3" id="KW-0004">4Fe-4S</keyword>
<dbReference type="Pfam" id="PF13566">
    <property type="entry name" value="DUF4130"/>
    <property type="match status" value="1"/>
</dbReference>
<dbReference type="InterPro" id="IPR025404">
    <property type="entry name" value="DUF4130"/>
</dbReference>
<evidence type="ECO:0000256" key="7">
    <source>
        <dbReference type="ARBA" id="ARBA00023004"/>
    </source>
</evidence>
<organism evidence="11 12">
    <name type="scientific">Consotaella salsifontis</name>
    <dbReference type="NCBI Taxonomy" id="1365950"/>
    <lineage>
        <taxon>Bacteria</taxon>
        <taxon>Pseudomonadati</taxon>
        <taxon>Pseudomonadota</taxon>
        <taxon>Alphaproteobacteria</taxon>
        <taxon>Hyphomicrobiales</taxon>
        <taxon>Aurantimonadaceae</taxon>
        <taxon>Consotaella</taxon>
    </lineage>
</organism>
<evidence type="ECO:0000313" key="12">
    <source>
        <dbReference type="Proteomes" id="UP000190135"/>
    </source>
</evidence>
<dbReference type="GO" id="GO:0006281">
    <property type="term" value="P:DNA repair"/>
    <property type="evidence" value="ECO:0007669"/>
    <property type="project" value="UniProtKB-KW"/>
</dbReference>
<dbReference type="CDD" id="cd10030">
    <property type="entry name" value="UDG-F4_TTUDGA_SPO1dp_like"/>
    <property type="match status" value="1"/>
</dbReference>
<dbReference type="InterPro" id="IPR051536">
    <property type="entry name" value="UDG_Type-4/5"/>
</dbReference>
<evidence type="ECO:0000256" key="6">
    <source>
        <dbReference type="ARBA" id="ARBA00022801"/>
    </source>
</evidence>
<dbReference type="STRING" id="1365950.SAMN05428963_104224"/>
<keyword evidence="7" id="KW-0408">Iron</keyword>
<proteinExistence type="inferred from homology"/>
<comment type="similarity">
    <text evidence="1">Belongs to the uracil-DNA glycosylase (UDG) superfamily. Type 4 (UDGa) family.</text>
</comment>
<dbReference type="Gene3D" id="3.40.470.10">
    <property type="entry name" value="Uracil-DNA glycosylase-like domain"/>
    <property type="match status" value="1"/>
</dbReference>
<dbReference type="PANTHER" id="PTHR33693:SF9">
    <property type="entry name" value="TYPE-4 URACIL-DNA GLYCOSYLASE"/>
    <property type="match status" value="1"/>
</dbReference>
<dbReference type="InterPro" id="IPR005273">
    <property type="entry name" value="Ura-DNA_glyco_family4"/>
</dbReference>
<dbReference type="PANTHER" id="PTHR33693">
    <property type="entry name" value="TYPE-5 URACIL-DNA GLYCOSYLASE"/>
    <property type="match status" value="1"/>
</dbReference>
<reference evidence="11 12" key="1">
    <citation type="submission" date="2017-02" db="EMBL/GenBank/DDBJ databases">
        <authorList>
            <person name="Peterson S.W."/>
        </authorList>
    </citation>
    <scope>NUCLEOTIDE SEQUENCE [LARGE SCALE GENOMIC DNA]</scope>
    <source>
        <strain evidence="11 12">USBA 369</strain>
    </source>
</reference>
<keyword evidence="5" id="KW-0227">DNA damage</keyword>
<evidence type="ECO:0000313" key="11">
    <source>
        <dbReference type="EMBL" id="SJZ96135.1"/>
    </source>
</evidence>
<dbReference type="EMBL" id="FUXL01000004">
    <property type="protein sequence ID" value="SJZ96135.1"/>
    <property type="molecule type" value="Genomic_DNA"/>
</dbReference>
<dbReference type="InterPro" id="IPR036895">
    <property type="entry name" value="Uracil-DNA_glycosylase-like_sf"/>
</dbReference>
<evidence type="ECO:0000256" key="3">
    <source>
        <dbReference type="ARBA" id="ARBA00022485"/>
    </source>
</evidence>
<dbReference type="Proteomes" id="UP000190135">
    <property type="component" value="Unassembled WGS sequence"/>
</dbReference>
<dbReference type="GO" id="GO:0046872">
    <property type="term" value="F:metal ion binding"/>
    <property type="evidence" value="ECO:0007669"/>
    <property type="project" value="UniProtKB-KW"/>
</dbReference>
<dbReference type="NCBIfam" id="TIGR03914">
    <property type="entry name" value="UDG_fam_dom"/>
    <property type="match status" value="1"/>
</dbReference>
<dbReference type="SMART" id="SM00987">
    <property type="entry name" value="UreE_C"/>
    <property type="match status" value="1"/>
</dbReference>